<keyword evidence="1" id="KW-0677">Repeat</keyword>
<dbReference type="InterPro" id="IPR050498">
    <property type="entry name" value="Ycf3"/>
</dbReference>
<feature type="non-terminal residue" evidence="3">
    <location>
        <position position="307"/>
    </location>
</feature>
<dbReference type="Pfam" id="PF13432">
    <property type="entry name" value="TPR_16"/>
    <property type="match status" value="2"/>
</dbReference>
<name>A0A0F8VST1_9ZZZZ</name>
<proteinExistence type="predicted"/>
<dbReference type="AlphaFoldDB" id="A0A0F8VST1"/>
<gene>
    <name evidence="3" type="ORF">LCGC14_3156030</name>
</gene>
<comment type="caution">
    <text evidence="3">The sequence shown here is derived from an EMBL/GenBank/DDBJ whole genome shotgun (WGS) entry which is preliminary data.</text>
</comment>
<dbReference type="Gene3D" id="1.25.40.10">
    <property type="entry name" value="Tetratricopeptide repeat domain"/>
    <property type="match status" value="1"/>
</dbReference>
<dbReference type="SMART" id="SM00028">
    <property type="entry name" value="TPR"/>
    <property type="match status" value="8"/>
</dbReference>
<accession>A0A0F8VST1</accession>
<dbReference type="InterPro" id="IPR011990">
    <property type="entry name" value="TPR-like_helical_dom_sf"/>
</dbReference>
<evidence type="ECO:0000256" key="1">
    <source>
        <dbReference type="ARBA" id="ARBA00022737"/>
    </source>
</evidence>
<evidence type="ECO:0000313" key="3">
    <source>
        <dbReference type="EMBL" id="KKK47357.1"/>
    </source>
</evidence>
<dbReference type="EMBL" id="LAZR01069619">
    <property type="protein sequence ID" value="KKK47357.1"/>
    <property type="molecule type" value="Genomic_DNA"/>
</dbReference>
<dbReference type="InterPro" id="IPR019734">
    <property type="entry name" value="TPR_rpt"/>
</dbReference>
<dbReference type="PANTHER" id="PTHR44858:SF1">
    <property type="entry name" value="UDP-N-ACETYLGLUCOSAMINE--PEPTIDE N-ACETYLGLUCOSAMINYLTRANSFERASE SPINDLY-RELATED"/>
    <property type="match status" value="1"/>
</dbReference>
<dbReference type="PANTHER" id="PTHR44858">
    <property type="entry name" value="TETRATRICOPEPTIDE REPEAT PROTEIN 6"/>
    <property type="match status" value="1"/>
</dbReference>
<dbReference type="Pfam" id="PF00515">
    <property type="entry name" value="TPR_1"/>
    <property type="match status" value="1"/>
</dbReference>
<dbReference type="SUPFAM" id="SSF48452">
    <property type="entry name" value="TPR-like"/>
    <property type="match status" value="1"/>
</dbReference>
<organism evidence="3">
    <name type="scientific">marine sediment metagenome</name>
    <dbReference type="NCBI Taxonomy" id="412755"/>
    <lineage>
        <taxon>unclassified sequences</taxon>
        <taxon>metagenomes</taxon>
        <taxon>ecological metagenomes</taxon>
    </lineage>
</organism>
<reference evidence="3" key="1">
    <citation type="journal article" date="2015" name="Nature">
        <title>Complex archaea that bridge the gap between prokaryotes and eukaryotes.</title>
        <authorList>
            <person name="Spang A."/>
            <person name="Saw J.H."/>
            <person name="Jorgensen S.L."/>
            <person name="Zaremba-Niedzwiedzka K."/>
            <person name="Martijn J."/>
            <person name="Lind A.E."/>
            <person name="van Eijk R."/>
            <person name="Schleper C."/>
            <person name="Guy L."/>
            <person name="Ettema T.J."/>
        </authorList>
    </citation>
    <scope>NUCLEOTIDE SEQUENCE</scope>
</reference>
<sequence length="307" mass="35135">MFCDADENSSWDKADQMADRAFELYEDGQIPQALAQLAQAIEINPNNSAWHFNIALALDSMDNFELAIEAYQRALELAPDDPETLNCLAIDFTRTGEYDLALATFDKIHEIAPNFEPGYCNRIITYTEMDQHEKAEQMFYLAQQINPDCPICFYNVGNSLFSRRQYARAIWCWERTAMLEPTHPQINYRIAQAYWANGDLDQAKDYFLRHLRNGPGDVDVILDFGIFLLKIGQLDTAREKFNRILELQSDFTNAVFYLGELALIQNHSVDASRLYCRAIKEDPDLAGPRYRLAQIALGDGSCDEAKK</sequence>
<protein>
    <submittedName>
        <fullName evidence="3">Uncharacterized protein</fullName>
    </submittedName>
</protein>
<keyword evidence="2" id="KW-0802">TPR repeat</keyword>
<evidence type="ECO:0000256" key="2">
    <source>
        <dbReference type="ARBA" id="ARBA00022803"/>
    </source>
</evidence>
<dbReference type="PROSITE" id="PS50005">
    <property type="entry name" value="TPR"/>
    <property type="match status" value="5"/>
</dbReference>